<proteinExistence type="predicted"/>
<name>A0A644ZVB7_9ZZZZ</name>
<evidence type="ECO:0000313" key="1">
    <source>
        <dbReference type="EMBL" id="MPM42583.1"/>
    </source>
</evidence>
<gene>
    <name evidence="1" type="ORF">SDC9_89249</name>
</gene>
<dbReference type="EMBL" id="VSSQ01009781">
    <property type="protein sequence ID" value="MPM42583.1"/>
    <property type="molecule type" value="Genomic_DNA"/>
</dbReference>
<organism evidence="1">
    <name type="scientific">bioreactor metagenome</name>
    <dbReference type="NCBI Taxonomy" id="1076179"/>
    <lineage>
        <taxon>unclassified sequences</taxon>
        <taxon>metagenomes</taxon>
        <taxon>ecological metagenomes</taxon>
    </lineage>
</organism>
<evidence type="ECO:0008006" key="2">
    <source>
        <dbReference type="Google" id="ProtNLM"/>
    </source>
</evidence>
<dbReference type="AlphaFoldDB" id="A0A644ZVB7"/>
<reference evidence="1" key="1">
    <citation type="submission" date="2019-08" db="EMBL/GenBank/DDBJ databases">
        <authorList>
            <person name="Kucharzyk K."/>
            <person name="Murdoch R.W."/>
            <person name="Higgins S."/>
            <person name="Loffler F."/>
        </authorList>
    </citation>
    <scope>NUCLEOTIDE SEQUENCE</scope>
</reference>
<comment type="caution">
    <text evidence="1">The sequence shown here is derived from an EMBL/GenBank/DDBJ whole genome shotgun (WGS) entry which is preliminary data.</text>
</comment>
<protein>
    <recommendedName>
        <fullName evidence="2">Ribbon-helix-helix protein CopG domain-containing protein</fullName>
    </recommendedName>
</protein>
<accession>A0A644ZVB7</accession>
<sequence length="222" mass="25575">MKRSVYSLVLSDDVVAAVDLLAYGSSTSRSNMINQILAEYVSYVTPEKRMKDIFGRIEKSMENEDAFQVLFQPSCSMISIKSALQYKYKPTVRYGVELYRNADVTVGELKVTLRTQSRPFIDDLTDFFRLWARLEEAYIAPYFEGRAIPCHIGEGKYVRQFILPNEKKYRTNEKLGQAIADYIRMFDHIMKIYFAASNDATETVNQAEKAYVSYLENGIVII</sequence>